<dbReference type="SUPFAM" id="SSF54849">
    <property type="entry name" value="GroEL-intermediate domain like"/>
    <property type="match status" value="1"/>
</dbReference>
<evidence type="ECO:0000256" key="3">
    <source>
        <dbReference type="ARBA" id="ARBA00022840"/>
    </source>
</evidence>
<dbReference type="PATRIC" id="fig|1548749.3.peg.2851"/>
<dbReference type="CDD" id="cd03344">
    <property type="entry name" value="GroEL"/>
    <property type="match status" value="1"/>
</dbReference>
<dbReference type="Proteomes" id="UP000070138">
    <property type="component" value="Unassembled WGS sequence"/>
</dbReference>
<reference evidence="9 10" key="2">
    <citation type="journal article" date="2016" name="Int. J. Syst. Evol. Microbiol.">
        <title>Vitellibacter aquimaris sp. nov., a marine bacterium isolated from seawater.</title>
        <authorList>
            <person name="Thevarajoo S."/>
            <person name="Selvaratnam C."/>
            <person name="Goh K.M."/>
            <person name="Hong K.W."/>
            <person name="Chan X.Y."/>
            <person name="Chan K.G."/>
            <person name="Chong C.S."/>
        </authorList>
    </citation>
    <scope>NUCLEOTIDE SEQUENCE [LARGE SCALE GENOMIC DNA]</scope>
    <source>
        <strain evidence="9 10">D-24</strain>
    </source>
</reference>
<keyword evidence="3 6" id="KW-0067">ATP-binding</keyword>
<dbReference type="PANTHER" id="PTHR45633">
    <property type="entry name" value="60 KDA HEAT SHOCK PROTEIN, MITOCHONDRIAL"/>
    <property type="match status" value="1"/>
</dbReference>
<dbReference type="OrthoDB" id="9766614at2"/>
<organism evidence="9 10">
    <name type="scientific">Aequorivita aquimaris</name>
    <dbReference type="NCBI Taxonomy" id="1548749"/>
    <lineage>
        <taxon>Bacteria</taxon>
        <taxon>Pseudomonadati</taxon>
        <taxon>Bacteroidota</taxon>
        <taxon>Flavobacteriia</taxon>
        <taxon>Flavobacteriales</taxon>
        <taxon>Flavobacteriaceae</taxon>
        <taxon>Aequorivita</taxon>
    </lineage>
</organism>
<gene>
    <name evidence="6 9" type="primary">groEL</name>
    <name evidence="6" type="synonym">groL</name>
    <name evidence="9" type="ORF">LS48_13650</name>
</gene>
<dbReference type="GO" id="GO:0051082">
    <property type="term" value="F:unfolded protein binding"/>
    <property type="evidence" value="ECO:0007669"/>
    <property type="project" value="UniProtKB-UniRule"/>
</dbReference>
<evidence type="ECO:0000313" key="10">
    <source>
        <dbReference type="Proteomes" id="UP000070138"/>
    </source>
</evidence>
<name>A0A137REV4_9FLAO</name>
<evidence type="ECO:0000256" key="4">
    <source>
        <dbReference type="ARBA" id="ARBA00023186"/>
    </source>
</evidence>
<feature type="binding site" evidence="6">
    <location>
        <position position="415"/>
    </location>
    <ligand>
        <name>ATP</name>
        <dbReference type="ChEBI" id="CHEBI:30616"/>
    </ligand>
</feature>
<dbReference type="NCBIfam" id="TIGR02348">
    <property type="entry name" value="GroEL"/>
    <property type="match status" value="1"/>
</dbReference>
<evidence type="ECO:0000256" key="2">
    <source>
        <dbReference type="ARBA" id="ARBA00022741"/>
    </source>
</evidence>
<evidence type="ECO:0000256" key="5">
    <source>
        <dbReference type="ARBA" id="ARBA00023235"/>
    </source>
</evidence>
<dbReference type="Gene3D" id="3.30.260.10">
    <property type="entry name" value="TCP-1-like chaperonin intermediate domain"/>
    <property type="match status" value="1"/>
</dbReference>
<evidence type="ECO:0000256" key="8">
    <source>
        <dbReference type="RuleBase" id="RU000419"/>
    </source>
</evidence>
<feature type="binding site" evidence="6">
    <location>
        <begin position="86"/>
        <end position="90"/>
    </location>
    <ligand>
        <name>ATP</name>
        <dbReference type="ChEBI" id="CHEBI:30616"/>
    </ligand>
</feature>
<comment type="function">
    <text evidence="6 8">Together with its co-chaperonin GroES, plays an essential role in assisting protein folding. The GroEL-GroES system forms a nano-cage that allows encapsulation of the non-native substrate proteins and provides a physical environment optimized to promote and accelerate protein folding.</text>
</comment>
<dbReference type="FunFam" id="3.50.7.10:FF:000001">
    <property type="entry name" value="60 kDa chaperonin"/>
    <property type="match status" value="1"/>
</dbReference>
<dbReference type="InterPro" id="IPR018370">
    <property type="entry name" value="Chaperonin_Cpn60_CS"/>
</dbReference>
<dbReference type="RefSeq" id="WP_062623052.1">
    <property type="nucleotide sequence ID" value="NZ_JRWG01000012.1"/>
</dbReference>
<dbReference type="NCBIfam" id="NF009488">
    <property type="entry name" value="PRK12850.1"/>
    <property type="match status" value="1"/>
</dbReference>
<dbReference type="PRINTS" id="PR00298">
    <property type="entry name" value="CHAPERONIN60"/>
</dbReference>
<comment type="caution">
    <text evidence="9">The sequence shown here is derived from an EMBL/GenBank/DDBJ whole genome shotgun (WGS) entry which is preliminary data.</text>
</comment>
<dbReference type="InterPro" id="IPR027410">
    <property type="entry name" value="TCP-1-like_intermed_sf"/>
</dbReference>
<dbReference type="InterPro" id="IPR002423">
    <property type="entry name" value="Cpn60/GroEL/TCP-1"/>
</dbReference>
<keyword evidence="4 6" id="KW-0143">Chaperone</keyword>
<sequence length="545" mass="57586">MAKDIKFDVEARDSIKRGVDALANAVKVTLGPKGRNVIISKSFGAPQVTKDGVTVAKEIELEDALENMGAQMVKEVASKTNDLAGDGTTTATVLAQAIVKEGLKNVAAGANPMDLKRGIDKAVEAIVSNLEKQATKVGNSSEMIKQVASISANNDDVIGELIAKAFGKVGKEGVITVEEAKGTETYVDVVEGMQFDRGYLSPYFVTDTEKMQTELDNPMILLYDKKISSMKDLLPILEPVAQQGKSLLIIAEDVDGEALATLVVNKLRGSLKIAAVKAPGFGDRRKAMLEDIAILTGGTVIAEERGFTLENATIDMLGSAETVTIDKDNTTIVNGAGKKDDIKGRVNQIKSQIESTTSDYDKEKLQERLAKLAGGVAVLYVGAASEVEMKEKKDRVDDALHATRAAVEEGIVAGGGVALVRAIEVLKKLTTDTLDEATGINIVAKAIESPLRTIVENAGGEGSVVINKVLEGKKNFGYDAKTEKYVDMLKAGIIDPKKVTRIALENAASVAGMILTTECALVDIKEENTGGGMPGGMGGGMPGMM</sequence>
<keyword evidence="2 6" id="KW-0547">Nucleotide-binding</keyword>
<feature type="binding site" evidence="6">
    <location>
        <position position="495"/>
    </location>
    <ligand>
        <name>ATP</name>
        <dbReference type="ChEBI" id="CHEBI:30616"/>
    </ligand>
</feature>
<dbReference type="STRING" id="1548749.LS48_13650"/>
<keyword evidence="6" id="KW-0963">Cytoplasm</keyword>
<dbReference type="GO" id="GO:0140662">
    <property type="term" value="F:ATP-dependent protein folding chaperone"/>
    <property type="evidence" value="ECO:0007669"/>
    <property type="project" value="InterPro"/>
</dbReference>
<dbReference type="GO" id="GO:0042026">
    <property type="term" value="P:protein refolding"/>
    <property type="evidence" value="ECO:0007669"/>
    <property type="project" value="UniProtKB-UniRule"/>
</dbReference>
<dbReference type="AlphaFoldDB" id="A0A137REV4"/>
<dbReference type="PROSITE" id="PS00296">
    <property type="entry name" value="CHAPERONINS_CPN60"/>
    <property type="match status" value="1"/>
</dbReference>
<keyword evidence="5 6" id="KW-0413">Isomerase</keyword>
<dbReference type="NCBIfam" id="NF009487">
    <property type="entry name" value="PRK12849.1"/>
    <property type="match status" value="1"/>
</dbReference>
<dbReference type="GO" id="GO:0016853">
    <property type="term" value="F:isomerase activity"/>
    <property type="evidence" value="ECO:0007669"/>
    <property type="project" value="UniProtKB-KW"/>
</dbReference>
<comment type="subunit">
    <text evidence="6 8">Forms a cylinder of 14 subunits composed of two heptameric rings stacked back-to-back. Interacts with the co-chaperonin GroES.</text>
</comment>
<dbReference type="InterPro" id="IPR027409">
    <property type="entry name" value="GroEL-like_apical_dom_sf"/>
</dbReference>
<comment type="similarity">
    <text evidence="1 6 7">Belongs to the chaperonin (HSP60) family.</text>
</comment>
<dbReference type="FunFam" id="1.10.560.10:FF:000001">
    <property type="entry name" value="60 kDa chaperonin"/>
    <property type="match status" value="1"/>
</dbReference>
<dbReference type="GO" id="GO:0005524">
    <property type="term" value="F:ATP binding"/>
    <property type="evidence" value="ECO:0007669"/>
    <property type="project" value="UniProtKB-UniRule"/>
</dbReference>
<dbReference type="Pfam" id="PF00118">
    <property type="entry name" value="Cpn60_TCP1"/>
    <property type="match status" value="1"/>
</dbReference>
<reference evidence="10" key="1">
    <citation type="submission" date="2014-10" db="EMBL/GenBank/DDBJ databases">
        <title>Genome sequencing of Vitellibacter sp. D-24.</title>
        <authorList>
            <person name="Thevarajoo S."/>
            <person name="Selvaratnam C."/>
            <person name="Goh K.M."/>
            <person name="Chong C.S."/>
        </authorList>
    </citation>
    <scope>NUCLEOTIDE SEQUENCE [LARGE SCALE GENOMIC DNA]</scope>
    <source>
        <strain evidence="10">D-24</strain>
    </source>
</reference>
<evidence type="ECO:0000313" key="9">
    <source>
        <dbReference type="EMBL" id="KXN98026.1"/>
    </source>
</evidence>
<comment type="caution">
    <text evidence="6">Lacks conserved residue(s) required for the propagation of feature annotation.</text>
</comment>
<dbReference type="InterPro" id="IPR001844">
    <property type="entry name" value="Cpn60/GroEL"/>
</dbReference>
<evidence type="ECO:0000256" key="7">
    <source>
        <dbReference type="RuleBase" id="RU000418"/>
    </source>
</evidence>
<feature type="binding site" evidence="6">
    <location>
        <position position="50"/>
    </location>
    <ligand>
        <name>ATP</name>
        <dbReference type="ChEBI" id="CHEBI:30616"/>
    </ligand>
</feature>
<dbReference type="EC" id="5.6.1.7" evidence="6"/>
<dbReference type="SUPFAM" id="SSF48592">
    <property type="entry name" value="GroEL equatorial domain-like"/>
    <property type="match status" value="1"/>
</dbReference>
<proteinExistence type="inferred from homology"/>
<protein>
    <recommendedName>
        <fullName evidence="6">Chaperonin GroEL</fullName>
        <ecNumber evidence="6">5.6.1.7</ecNumber>
    </recommendedName>
    <alternativeName>
        <fullName evidence="6">60 kDa chaperonin</fullName>
    </alternativeName>
    <alternativeName>
        <fullName evidence="6">Chaperonin-60</fullName>
        <shortName evidence="6">Cpn60</shortName>
    </alternativeName>
</protein>
<dbReference type="GO" id="GO:0005737">
    <property type="term" value="C:cytoplasm"/>
    <property type="evidence" value="ECO:0007669"/>
    <property type="project" value="UniProtKB-SubCell"/>
</dbReference>
<keyword evidence="10" id="KW-1185">Reference proteome</keyword>
<dbReference type="HAMAP" id="MF_00600">
    <property type="entry name" value="CH60"/>
    <property type="match status" value="1"/>
</dbReference>
<evidence type="ECO:0000256" key="6">
    <source>
        <dbReference type="HAMAP-Rule" id="MF_00600"/>
    </source>
</evidence>
<accession>A0A137REV4</accession>
<feature type="binding site" evidence="6">
    <location>
        <begin position="29"/>
        <end position="32"/>
    </location>
    <ligand>
        <name>ATP</name>
        <dbReference type="ChEBI" id="CHEBI:30616"/>
    </ligand>
</feature>
<dbReference type="EMBL" id="JRWG01000012">
    <property type="protein sequence ID" value="KXN98026.1"/>
    <property type="molecule type" value="Genomic_DNA"/>
</dbReference>
<evidence type="ECO:0000256" key="1">
    <source>
        <dbReference type="ARBA" id="ARBA00006607"/>
    </source>
</evidence>
<dbReference type="Gene3D" id="1.10.560.10">
    <property type="entry name" value="GroEL-like equatorial domain"/>
    <property type="match status" value="1"/>
</dbReference>
<dbReference type="NCBIfam" id="NF000592">
    <property type="entry name" value="PRK00013.1"/>
    <property type="match status" value="1"/>
</dbReference>
<dbReference type="InterPro" id="IPR027413">
    <property type="entry name" value="GROEL-like_equatorial_sf"/>
</dbReference>
<dbReference type="SUPFAM" id="SSF52029">
    <property type="entry name" value="GroEL apical domain-like"/>
    <property type="match status" value="1"/>
</dbReference>
<dbReference type="NCBIfam" id="NF009489">
    <property type="entry name" value="PRK12851.1"/>
    <property type="match status" value="1"/>
</dbReference>
<comment type="subcellular location">
    <subcellularLocation>
        <location evidence="6">Cytoplasm</location>
    </subcellularLocation>
</comment>
<dbReference type="Gene3D" id="3.50.7.10">
    <property type="entry name" value="GroEL"/>
    <property type="match status" value="1"/>
</dbReference>